<reference evidence="9" key="1">
    <citation type="submission" date="2014-12" db="EMBL/GenBank/DDBJ databases">
        <title>Genome Sequence of Valsa Canker Pathogens Uncovers a Specific Adaption of Colonization on Woody Bark.</title>
        <authorList>
            <person name="Yin Z."/>
            <person name="Liu H."/>
            <person name="Gao X."/>
            <person name="Li Z."/>
            <person name="Song N."/>
            <person name="Ke X."/>
            <person name="Dai Q."/>
            <person name="Wu Y."/>
            <person name="Sun Y."/>
            <person name="Xu J.-R."/>
            <person name="Kang Z.K."/>
            <person name="Wang L."/>
            <person name="Huang L."/>
        </authorList>
    </citation>
    <scope>NUCLEOTIDE SEQUENCE [LARGE SCALE GENOMIC DNA]</scope>
    <source>
        <strain evidence="9">03-8</strain>
    </source>
</reference>
<dbReference type="AlphaFoldDB" id="A0A194WD76"/>
<comment type="subcellular location">
    <subcellularLocation>
        <location evidence="1">Peroxisome</location>
    </subcellularLocation>
</comment>
<dbReference type="PANTHER" id="PTHR43149:SF1">
    <property type="entry name" value="DELTA(3,5)-DELTA(2,4)-DIENOYL-COA ISOMERASE, MITOCHONDRIAL"/>
    <property type="match status" value="1"/>
</dbReference>
<evidence type="ECO:0000256" key="6">
    <source>
        <dbReference type="ARBA" id="ARBA00023098"/>
    </source>
</evidence>
<evidence type="ECO:0000256" key="4">
    <source>
        <dbReference type="ARBA" id="ARBA00022832"/>
    </source>
</evidence>
<dbReference type="FunFam" id="1.10.12.10:FF:000004">
    <property type="entry name" value="Delta3,5-delta2,4-dienoyl-CoA isomerase"/>
    <property type="match status" value="1"/>
</dbReference>
<dbReference type="UniPathway" id="UPA00659"/>
<organism evidence="9 10">
    <name type="scientific">Cytospora mali</name>
    <name type="common">Apple Valsa canker fungus</name>
    <name type="synonym">Valsa mali</name>
    <dbReference type="NCBI Taxonomy" id="578113"/>
    <lineage>
        <taxon>Eukaryota</taxon>
        <taxon>Fungi</taxon>
        <taxon>Dikarya</taxon>
        <taxon>Ascomycota</taxon>
        <taxon>Pezizomycotina</taxon>
        <taxon>Sordariomycetes</taxon>
        <taxon>Sordariomycetidae</taxon>
        <taxon>Diaporthales</taxon>
        <taxon>Cytosporaceae</taxon>
        <taxon>Cytospora</taxon>
    </lineage>
</organism>
<comment type="pathway">
    <text evidence="2">Lipid metabolism; fatty acid beta-oxidation.</text>
</comment>
<dbReference type="Gene3D" id="1.10.12.10">
    <property type="entry name" value="Lyase 2-enoyl-coa Hydratase, Chain A, domain 2"/>
    <property type="match status" value="1"/>
</dbReference>
<protein>
    <submittedName>
        <fullName evidence="9">Delta(3,5)-Delta(2,4)-dienoyl-CoA isomerase, mitochondrial</fullName>
    </submittedName>
</protein>
<dbReference type="InterPro" id="IPR045002">
    <property type="entry name" value="Ech1-like"/>
</dbReference>
<comment type="similarity">
    <text evidence="3">Belongs to the enoyl-CoA hydratase/isomerase family.</text>
</comment>
<proteinExistence type="inferred from homology"/>
<dbReference type="SMR" id="A0A194WD76"/>
<dbReference type="GO" id="GO:0051750">
    <property type="term" value="F:delta(3,5)-delta(2,4)-dienoyl-CoA isomerase activity"/>
    <property type="evidence" value="ECO:0007669"/>
    <property type="project" value="TreeGrafter"/>
</dbReference>
<dbReference type="Gene3D" id="3.90.226.10">
    <property type="entry name" value="2-enoyl-CoA Hydratase, Chain A, domain 1"/>
    <property type="match status" value="1"/>
</dbReference>
<dbReference type="PANTHER" id="PTHR43149">
    <property type="entry name" value="ENOYL-COA HYDRATASE"/>
    <property type="match status" value="1"/>
</dbReference>
<sequence length="288" mass="31268">MAQPNPLKGYAHYTHFIITNPDTYVAHVEINRPAKLNAFKRDMWIELRSIFRQLSTDPDVRAVVLSGAGERAFTAGLDVQAASQGETAVQGSKRDVDGARAATMMRREVYEFQECIGAVEKCEKPVICILHGISIGLAIDLSSCADVRICAANTRMAVKEVDIGLAADIGTLSRLPKAVGSFSWVKDVCLSARTFDADEALRVGFVSQVLESKAAALETGLKMASLLASKSPVAVQGTKELLNHARDHSVDESLRYTAIWNSAMLQSDDVSSALLSGIQKTKPRFEKL</sequence>
<evidence type="ECO:0000256" key="8">
    <source>
        <dbReference type="ARBA" id="ARBA00023235"/>
    </source>
</evidence>
<dbReference type="SUPFAM" id="SSF52096">
    <property type="entry name" value="ClpP/crotonase"/>
    <property type="match status" value="1"/>
</dbReference>
<evidence type="ECO:0000256" key="1">
    <source>
        <dbReference type="ARBA" id="ARBA00004275"/>
    </source>
</evidence>
<evidence type="ECO:0000313" key="10">
    <source>
        <dbReference type="Proteomes" id="UP000078559"/>
    </source>
</evidence>
<dbReference type="GO" id="GO:0006635">
    <property type="term" value="P:fatty acid beta-oxidation"/>
    <property type="evidence" value="ECO:0007669"/>
    <property type="project" value="UniProtKB-UniPathway"/>
</dbReference>
<evidence type="ECO:0000256" key="7">
    <source>
        <dbReference type="ARBA" id="ARBA00023140"/>
    </source>
</evidence>
<dbReference type="EMBL" id="CM003109">
    <property type="protein sequence ID" value="KUI74356.1"/>
    <property type="molecule type" value="Genomic_DNA"/>
</dbReference>
<dbReference type="GO" id="GO:0005739">
    <property type="term" value="C:mitochondrion"/>
    <property type="evidence" value="ECO:0007669"/>
    <property type="project" value="TreeGrafter"/>
</dbReference>
<evidence type="ECO:0000256" key="2">
    <source>
        <dbReference type="ARBA" id="ARBA00005005"/>
    </source>
</evidence>
<keyword evidence="4" id="KW-0276">Fatty acid metabolism</keyword>
<keyword evidence="5" id="KW-0007">Acetylation</keyword>
<evidence type="ECO:0000256" key="5">
    <source>
        <dbReference type="ARBA" id="ARBA00022990"/>
    </source>
</evidence>
<dbReference type="Pfam" id="PF00378">
    <property type="entry name" value="ECH_1"/>
    <property type="match status" value="1"/>
</dbReference>
<keyword evidence="7" id="KW-0576">Peroxisome</keyword>
<gene>
    <name evidence="9" type="ORF">VM1G_09872</name>
</gene>
<dbReference type="GO" id="GO:0005777">
    <property type="term" value="C:peroxisome"/>
    <property type="evidence" value="ECO:0007669"/>
    <property type="project" value="UniProtKB-SubCell"/>
</dbReference>
<dbReference type="CDD" id="cd06558">
    <property type="entry name" value="crotonase-like"/>
    <property type="match status" value="1"/>
</dbReference>
<keyword evidence="10" id="KW-1185">Reference proteome</keyword>
<dbReference type="Proteomes" id="UP000078559">
    <property type="component" value="Chromosome 12"/>
</dbReference>
<dbReference type="InterPro" id="IPR014748">
    <property type="entry name" value="Enoyl-CoA_hydra_C"/>
</dbReference>
<evidence type="ECO:0000313" key="9">
    <source>
        <dbReference type="EMBL" id="KUI74356.1"/>
    </source>
</evidence>
<dbReference type="FunFam" id="3.90.226.10:FF:000024">
    <property type="entry name" value="Delta3,5-delta2,4-dienoyl-CoA isomerase"/>
    <property type="match status" value="1"/>
</dbReference>
<dbReference type="OrthoDB" id="14970at2759"/>
<evidence type="ECO:0000256" key="3">
    <source>
        <dbReference type="ARBA" id="ARBA00005254"/>
    </source>
</evidence>
<dbReference type="InterPro" id="IPR001753">
    <property type="entry name" value="Enoyl-CoA_hydra/iso"/>
</dbReference>
<keyword evidence="8 9" id="KW-0413">Isomerase</keyword>
<keyword evidence="6" id="KW-0443">Lipid metabolism</keyword>
<name>A0A194WD76_CYTMA</name>
<dbReference type="InterPro" id="IPR029045">
    <property type="entry name" value="ClpP/crotonase-like_dom_sf"/>
</dbReference>
<accession>A0A194WD76</accession>